<dbReference type="InterPro" id="IPR015421">
    <property type="entry name" value="PyrdxlP-dep_Trfase_major"/>
</dbReference>
<dbReference type="InterPro" id="IPR000192">
    <property type="entry name" value="Aminotrans_V_dom"/>
</dbReference>
<keyword evidence="4" id="KW-0808">Transferase</keyword>
<dbReference type="Proteomes" id="UP000198157">
    <property type="component" value="Unassembled WGS sequence"/>
</dbReference>
<evidence type="ECO:0000313" key="4">
    <source>
        <dbReference type="EMBL" id="OWQ55132.1"/>
    </source>
</evidence>
<proteinExistence type="predicted"/>
<dbReference type="SUPFAM" id="SSF53383">
    <property type="entry name" value="PLP-dependent transferases"/>
    <property type="match status" value="1"/>
</dbReference>
<sequence length="431" mass="46916">MDRQRRHLLRGALALPVATALSGATAMGTEPMTLPAVGTRTPAELAGDEGWWAQVRALYDLTDEVVMLDNGYWGAMARPVMQAYQQATATVNAGNAWFGRLAFPPLFEQARVRLAQVLGVETDEIVLTRGATEAMQVLIGSYRGLSPGDAVMYADTDYDSMISAMQWLQTRRGVQPVAITLPEPFDHDSIVETYRRALAANPRVRLLLLTHVNHRNGMLLPVAEIAALARAAGVEVVLDAAHGIGQVDTPLRALGVDFIGINLHKWIGAPVGVGAVYVRRGRVRDLDPYMGEQDHDDIRTRVHTGTVNFAAYMALPVALDLHERIGVANKRARLLRLRSQWMDALRDDARIQLLGSDDPRLSSAITSFRLRGQTTMRDNTATSQRMVKQSGVFVVPREGLASGACLRVTPGIFSTPAQMDALVAAVRAVAG</sequence>
<evidence type="ECO:0000313" key="5">
    <source>
        <dbReference type="Proteomes" id="UP000198157"/>
    </source>
</evidence>
<keyword evidence="1" id="KW-0663">Pyridoxal phosphate</keyword>
<reference evidence="4 5" key="1">
    <citation type="submission" date="2017-06" db="EMBL/GenBank/DDBJ databases">
        <authorList>
            <person name="Kim H.J."/>
            <person name="Triplett B.A."/>
        </authorList>
    </citation>
    <scope>NUCLEOTIDE SEQUENCE [LARGE SCALE GENOMIC DNA]</scope>
    <source>
        <strain evidence="4 5">13146</strain>
    </source>
</reference>
<accession>A0A246HP71</accession>
<dbReference type="GO" id="GO:0008483">
    <property type="term" value="F:transaminase activity"/>
    <property type="evidence" value="ECO:0007669"/>
    <property type="project" value="UniProtKB-KW"/>
</dbReference>
<feature type="chain" id="PRO_5012602834" evidence="2">
    <location>
        <begin position="27"/>
        <end position="431"/>
    </location>
</feature>
<dbReference type="InterPro" id="IPR015422">
    <property type="entry name" value="PyrdxlP-dep_Trfase_small"/>
</dbReference>
<dbReference type="InterPro" id="IPR006311">
    <property type="entry name" value="TAT_signal"/>
</dbReference>
<keyword evidence="4" id="KW-0032">Aminotransferase</keyword>
<dbReference type="PROSITE" id="PS51318">
    <property type="entry name" value="TAT"/>
    <property type="match status" value="1"/>
</dbReference>
<gene>
    <name evidence="4" type="ORF">CEE60_06165</name>
</gene>
<protein>
    <submittedName>
        <fullName evidence="4">Aminotransferase</fullName>
    </submittedName>
</protein>
<keyword evidence="2" id="KW-0732">Signal</keyword>
<dbReference type="Gene3D" id="3.40.640.10">
    <property type="entry name" value="Type I PLP-dependent aspartate aminotransferase-like (Major domain)"/>
    <property type="match status" value="1"/>
</dbReference>
<dbReference type="PANTHER" id="PTHR43092">
    <property type="entry name" value="L-CYSTEINE DESULFHYDRASE"/>
    <property type="match status" value="1"/>
</dbReference>
<organism evidence="4 5">
    <name type="scientific">Stenotrophomonas maltophilia</name>
    <name type="common">Pseudomonas maltophilia</name>
    <name type="synonym">Xanthomonas maltophilia</name>
    <dbReference type="NCBI Taxonomy" id="40324"/>
    <lineage>
        <taxon>Bacteria</taxon>
        <taxon>Pseudomonadati</taxon>
        <taxon>Pseudomonadota</taxon>
        <taxon>Gammaproteobacteria</taxon>
        <taxon>Lysobacterales</taxon>
        <taxon>Lysobacteraceae</taxon>
        <taxon>Stenotrophomonas</taxon>
        <taxon>Stenotrophomonas maltophilia group</taxon>
    </lineage>
</organism>
<evidence type="ECO:0000256" key="1">
    <source>
        <dbReference type="ARBA" id="ARBA00022898"/>
    </source>
</evidence>
<dbReference type="Gene3D" id="3.90.1150.10">
    <property type="entry name" value="Aspartate Aminotransferase, domain 1"/>
    <property type="match status" value="1"/>
</dbReference>
<name>A0A246HP71_STEMA</name>
<dbReference type="OrthoDB" id="9764293at2"/>
<feature type="signal peptide" evidence="2">
    <location>
        <begin position="1"/>
        <end position="26"/>
    </location>
</feature>
<comment type="caution">
    <text evidence="4">The sequence shown here is derived from an EMBL/GenBank/DDBJ whole genome shotgun (WGS) entry which is preliminary data.</text>
</comment>
<evidence type="ECO:0000259" key="3">
    <source>
        <dbReference type="Pfam" id="PF00266"/>
    </source>
</evidence>
<evidence type="ECO:0000256" key="2">
    <source>
        <dbReference type="SAM" id="SignalP"/>
    </source>
</evidence>
<dbReference type="EMBL" id="NIVS01000013">
    <property type="protein sequence ID" value="OWQ55132.1"/>
    <property type="molecule type" value="Genomic_DNA"/>
</dbReference>
<dbReference type="PANTHER" id="PTHR43092:SF6">
    <property type="entry name" value="BLR1280 PROTEIN"/>
    <property type="match status" value="1"/>
</dbReference>
<feature type="domain" description="Aminotransferase class V" evidence="3">
    <location>
        <begin position="104"/>
        <end position="377"/>
    </location>
</feature>
<dbReference type="InterPro" id="IPR015424">
    <property type="entry name" value="PyrdxlP-dep_Trfase"/>
</dbReference>
<dbReference type="AlphaFoldDB" id="A0A246HP71"/>
<dbReference type="Pfam" id="PF00266">
    <property type="entry name" value="Aminotran_5"/>
    <property type="match status" value="1"/>
</dbReference>